<feature type="compositionally biased region" description="Basic and acidic residues" evidence="1">
    <location>
        <begin position="1"/>
        <end position="10"/>
    </location>
</feature>
<evidence type="ECO:0000256" key="1">
    <source>
        <dbReference type="SAM" id="MobiDB-lite"/>
    </source>
</evidence>
<name>A0AAN5IDJ3_9BILA</name>
<dbReference type="Proteomes" id="UP001328107">
    <property type="component" value="Unassembled WGS sequence"/>
</dbReference>
<feature type="non-terminal residue" evidence="2">
    <location>
        <position position="1"/>
    </location>
</feature>
<feature type="region of interest" description="Disordered" evidence="1">
    <location>
        <begin position="1"/>
        <end position="40"/>
    </location>
</feature>
<comment type="caution">
    <text evidence="2">The sequence shown here is derived from an EMBL/GenBank/DDBJ whole genome shotgun (WGS) entry which is preliminary data.</text>
</comment>
<keyword evidence="3" id="KW-1185">Reference proteome</keyword>
<dbReference type="AlphaFoldDB" id="A0AAN5IDJ3"/>
<feature type="region of interest" description="Disordered" evidence="1">
    <location>
        <begin position="91"/>
        <end position="125"/>
    </location>
</feature>
<sequence length="125" mass="14618">SGEGSREEGGRTAPPECYRQDNRDRSYQHRQHNPTAPLCRPITGRVQQRPVVETFTTLEQEYEQWGRGDLAKELERLNVRLGTVRRLMENRDRLPQYNSQSYQPSPCERREGRGRHVGEERRGIG</sequence>
<reference evidence="3" key="1">
    <citation type="submission" date="2022-10" db="EMBL/GenBank/DDBJ databases">
        <title>Genome assembly of Pristionchus species.</title>
        <authorList>
            <person name="Yoshida K."/>
            <person name="Sommer R.J."/>
        </authorList>
    </citation>
    <scope>NUCLEOTIDE SEQUENCE [LARGE SCALE GENOMIC DNA]</scope>
    <source>
        <strain evidence="3">RS5460</strain>
    </source>
</reference>
<gene>
    <name evidence="2" type="ORF">PMAYCL1PPCAC_28861</name>
</gene>
<evidence type="ECO:0000313" key="2">
    <source>
        <dbReference type="EMBL" id="GMR58666.1"/>
    </source>
</evidence>
<feature type="compositionally biased region" description="Basic and acidic residues" evidence="1">
    <location>
        <begin position="107"/>
        <end position="125"/>
    </location>
</feature>
<evidence type="ECO:0000313" key="3">
    <source>
        <dbReference type="Proteomes" id="UP001328107"/>
    </source>
</evidence>
<organism evidence="2 3">
    <name type="scientific">Pristionchus mayeri</name>
    <dbReference type="NCBI Taxonomy" id="1317129"/>
    <lineage>
        <taxon>Eukaryota</taxon>
        <taxon>Metazoa</taxon>
        <taxon>Ecdysozoa</taxon>
        <taxon>Nematoda</taxon>
        <taxon>Chromadorea</taxon>
        <taxon>Rhabditida</taxon>
        <taxon>Rhabditina</taxon>
        <taxon>Diplogasteromorpha</taxon>
        <taxon>Diplogasteroidea</taxon>
        <taxon>Neodiplogasteridae</taxon>
        <taxon>Pristionchus</taxon>
    </lineage>
</organism>
<dbReference type="EMBL" id="BTRK01000006">
    <property type="protein sequence ID" value="GMR58666.1"/>
    <property type="molecule type" value="Genomic_DNA"/>
</dbReference>
<accession>A0AAN5IDJ3</accession>
<protein>
    <submittedName>
        <fullName evidence="2">Uncharacterized protein</fullName>
    </submittedName>
</protein>
<proteinExistence type="predicted"/>
<feature type="compositionally biased region" description="Basic and acidic residues" evidence="1">
    <location>
        <begin position="18"/>
        <end position="27"/>
    </location>
</feature>